<comment type="caution">
    <text evidence="1">The sequence shown here is derived from an EMBL/GenBank/DDBJ whole genome shotgun (WGS) entry which is preliminary data.</text>
</comment>
<reference evidence="1" key="1">
    <citation type="submission" date="2021-02" db="EMBL/GenBank/DDBJ databases">
        <authorList>
            <person name="Nowell W R."/>
        </authorList>
    </citation>
    <scope>NUCLEOTIDE SEQUENCE</scope>
    <source>
        <strain evidence="1">Ploen Becks lab</strain>
    </source>
</reference>
<sequence>MVISYDDQMEIDDNNLIFNVNKDKEQFDKIISHIEEKKSKIKISNTIFIEKTNEDFFLNSLNLKSKAQLSEKLFFEMINLFNNFFKKIIEFICSGIEEFLDDSKFGSNDIVELVKFFLESNRNLSNLFQEMRNSYQYSKILKSYADFIEPMTYVFGTRFDTRMREGHISLVQKSNTFEFVSIKKTLEALLKNRNVYESIVNSNRDLNLTPMLSEYSQFWQNKKTLKLILFFDEIEVKNPLGHAAGVYKLGMFYFSILNLTRKHSSALKNIFLVASAHSDDIKKYGINSILRPIVDEIKLLENGFNVEGEEFYASIFQTCADNLGTHQLYSLKQSFNGSHICHLCDASTNKIQQCYLDEQFSRFTYEQYTTLFDKAEFNAFENGIKDICVLNELKYFKTVTNYSFDITHDFFEGIIPLETAAILERFIFVDKFFTLELLNQRIHLFKYGINDFRNRPTAIRNESKKLKLRQNSSKMECLFRLLPFIIGDKIPIENEFWKLYILLDQILDFVLSPKLTNNDSIQLKLLIEEHHYLYKDLFPNLSLKKKHHNLVHYPYAILELGNLIDFNTIRFEAKHSFIKTAAHTIHNTINIPKSVSKKNQTFAFFNLRSDQQLNKEYEILKYDEIEKKNLKGDIRDLLEKKINFASIELLKTNVCFKNYGILFQENMYVLVKRNNETDTAIIKKILQIEDKMYFFIQIYEYADYISHYNAYSIHETSFFDLISLDDLYYFHPFDGYTIQNCNSILVKPKCIFKIPID</sequence>
<gene>
    <name evidence="1" type="ORF">OXX778_LOCUS15932</name>
</gene>
<evidence type="ECO:0000313" key="2">
    <source>
        <dbReference type="Proteomes" id="UP000663879"/>
    </source>
</evidence>
<name>A0A814FXM1_9BILA</name>
<dbReference type="PANTHER" id="PTHR31912:SF34">
    <property type="entry name" value="NOTOCHORD-RELATED PROTEIN"/>
    <property type="match status" value="1"/>
</dbReference>
<dbReference type="OrthoDB" id="10045355at2759"/>
<accession>A0A814FXM1</accession>
<dbReference type="PANTHER" id="PTHR31912">
    <property type="entry name" value="IP13529P"/>
    <property type="match status" value="1"/>
</dbReference>
<dbReference type="AlphaFoldDB" id="A0A814FXM1"/>
<organism evidence="1 2">
    <name type="scientific">Brachionus calyciflorus</name>
    <dbReference type="NCBI Taxonomy" id="104777"/>
    <lineage>
        <taxon>Eukaryota</taxon>
        <taxon>Metazoa</taxon>
        <taxon>Spiralia</taxon>
        <taxon>Gnathifera</taxon>
        <taxon>Rotifera</taxon>
        <taxon>Eurotatoria</taxon>
        <taxon>Monogononta</taxon>
        <taxon>Pseudotrocha</taxon>
        <taxon>Ploima</taxon>
        <taxon>Brachionidae</taxon>
        <taxon>Brachionus</taxon>
    </lineage>
</organism>
<dbReference type="EMBL" id="CAJNOC010003630">
    <property type="protein sequence ID" value="CAF0991437.1"/>
    <property type="molecule type" value="Genomic_DNA"/>
</dbReference>
<protein>
    <submittedName>
        <fullName evidence="1">Uncharacterized protein</fullName>
    </submittedName>
</protein>
<keyword evidence="2" id="KW-1185">Reference proteome</keyword>
<proteinExistence type="predicted"/>
<evidence type="ECO:0000313" key="1">
    <source>
        <dbReference type="EMBL" id="CAF0991437.1"/>
    </source>
</evidence>
<dbReference type="Proteomes" id="UP000663879">
    <property type="component" value="Unassembled WGS sequence"/>
</dbReference>